<proteinExistence type="predicted"/>
<dbReference type="OrthoDB" id="10279973at2759"/>
<dbReference type="AlphaFoldDB" id="A0A8X6Q952"/>
<gene>
    <name evidence="1" type="ORF">NPIL_682631</name>
</gene>
<dbReference type="EMBL" id="BMAW01123266">
    <property type="protein sequence ID" value="GFU02541.1"/>
    <property type="molecule type" value="Genomic_DNA"/>
</dbReference>
<comment type="caution">
    <text evidence="1">The sequence shown here is derived from an EMBL/GenBank/DDBJ whole genome shotgun (WGS) entry which is preliminary data.</text>
</comment>
<protein>
    <submittedName>
        <fullName evidence="1">Uncharacterized protein</fullName>
    </submittedName>
</protein>
<sequence length="95" mass="10321">MSGTVSSVEWSQLYKNSAFRISPTYVRAIDSADPQNGWEKIIDGEADNLRPTIYAKTIAMNCEEGKSIESILSIFRIGIFCGMPGEGTVSVVASI</sequence>
<dbReference type="Proteomes" id="UP000887013">
    <property type="component" value="Unassembled WGS sequence"/>
</dbReference>
<evidence type="ECO:0000313" key="1">
    <source>
        <dbReference type="EMBL" id="GFU02541.1"/>
    </source>
</evidence>
<reference evidence="1" key="1">
    <citation type="submission" date="2020-08" db="EMBL/GenBank/DDBJ databases">
        <title>Multicomponent nature underlies the extraordinary mechanical properties of spider dragline silk.</title>
        <authorList>
            <person name="Kono N."/>
            <person name="Nakamura H."/>
            <person name="Mori M."/>
            <person name="Yoshida Y."/>
            <person name="Ohtoshi R."/>
            <person name="Malay A.D."/>
            <person name="Moran D.A.P."/>
            <person name="Tomita M."/>
            <person name="Numata K."/>
            <person name="Arakawa K."/>
        </authorList>
    </citation>
    <scope>NUCLEOTIDE SEQUENCE</scope>
</reference>
<evidence type="ECO:0000313" key="2">
    <source>
        <dbReference type="Proteomes" id="UP000887013"/>
    </source>
</evidence>
<accession>A0A8X6Q952</accession>
<organism evidence="1 2">
    <name type="scientific">Nephila pilipes</name>
    <name type="common">Giant wood spider</name>
    <name type="synonym">Nephila maculata</name>
    <dbReference type="NCBI Taxonomy" id="299642"/>
    <lineage>
        <taxon>Eukaryota</taxon>
        <taxon>Metazoa</taxon>
        <taxon>Ecdysozoa</taxon>
        <taxon>Arthropoda</taxon>
        <taxon>Chelicerata</taxon>
        <taxon>Arachnida</taxon>
        <taxon>Araneae</taxon>
        <taxon>Araneomorphae</taxon>
        <taxon>Entelegynae</taxon>
        <taxon>Araneoidea</taxon>
        <taxon>Nephilidae</taxon>
        <taxon>Nephila</taxon>
    </lineage>
</organism>
<name>A0A8X6Q952_NEPPI</name>
<keyword evidence="2" id="KW-1185">Reference proteome</keyword>